<dbReference type="PROSITE" id="PS50056">
    <property type="entry name" value="TYR_PHOSPHATASE_2"/>
    <property type="match status" value="1"/>
</dbReference>
<dbReference type="EMBL" id="CAJPIZ010032803">
    <property type="protein sequence ID" value="CAG2120336.1"/>
    <property type="molecule type" value="Genomic_DNA"/>
</dbReference>
<evidence type="ECO:0000256" key="2">
    <source>
        <dbReference type="ARBA" id="ARBA00022912"/>
    </source>
</evidence>
<feature type="non-terminal residue" evidence="5">
    <location>
        <position position="1"/>
    </location>
</feature>
<dbReference type="AlphaFoldDB" id="A0A7R9LR58"/>
<dbReference type="Gene3D" id="3.90.190.10">
    <property type="entry name" value="Protein tyrosine phosphatase superfamily"/>
    <property type="match status" value="1"/>
</dbReference>
<accession>A0A7R9LR58</accession>
<keyword evidence="6" id="KW-1185">Reference proteome</keyword>
<dbReference type="EMBL" id="OC887378">
    <property type="protein sequence ID" value="CAD7644956.1"/>
    <property type="molecule type" value="Genomic_DNA"/>
</dbReference>
<dbReference type="PROSITE" id="PS00383">
    <property type="entry name" value="TYR_PHOSPHATASE_1"/>
    <property type="match status" value="1"/>
</dbReference>
<dbReference type="InterPro" id="IPR016130">
    <property type="entry name" value="Tyr_Pase_AS"/>
</dbReference>
<dbReference type="Pfam" id="PF00782">
    <property type="entry name" value="DSPc"/>
    <property type="match status" value="1"/>
</dbReference>
<dbReference type="InterPro" id="IPR020422">
    <property type="entry name" value="TYR_PHOSPHATASE_DUAL_dom"/>
</dbReference>
<gene>
    <name evidence="5" type="ORF">OSB1V03_LOCUS20283</name>
</gene>
<feature type="domain" description="Tyrosine specific protein phosphatases" evidence="4">
    <location>
        <begin position="51"/>
        <end position="110"/>
    </location>
</feature>
<dbReference type="GO" id="GO:0008579">
    <property type="term" value="F:JUN kinase phosphatase activity"/>
    <property type="evidence" value="ECO:0007669"/>
    <property type="project" value="TreeGrafter"/>
</dbReference>
<name>A0A7R9LR58_9ACAR</name>
<dbReference type="InterPro" id="IPR003595">
    <property type="entry name" value="Tyr_Pase_cat"/>
</dbReference>
<evidence type="ECO:0008006" key="7">
    <source>
        <dbReference type="Google" id="ProtNLM"/>
    </source>
</evidence>
<dbReference type="InterPro" id="IPR000387">
    <property type="entry name" value="Tyr_Pase_dom"/>
</dbReference>
<keyword evidence="2" id="KW-0904">Protein phosphatase</keyword>
<evidence type="ECO:0000313" key="5">
    <source>
        <dbReference type="EMBL" id="CAD7644956.1"/>
    </source>
</evidence>
<evidence type="ECO:0000259" key="3">
    <source>
        <dbReference type="PROSITE" id="PS50054"/>
    </source>
</evidence>
<protein>
    <recommendedName>
        <fullName evidence="7">Dual specificity protein phosphatase</fullName>
    </recommendedName>
</protein>
<dbReference type="PANTHER" id="PTHR46377:SF1">
    <property type="entry name" value="DUAL SPECIFICITY PROTEIN PHOSPHATASE 19"/>
    <property type="match status" value="1"/>
</dbReference>
<dbReference type="OrthoDB" id="10252009at2759"/>
<dbReference type="PANTHER" id="PTHR46377">
    <property type="entry name" value="DUAL SPECIFICITY PROTEIN PHOSPHATASE 19"/>
    <property type="match status" value="1"/>
</dbReference>
<reference evidence="5" key="1">
    <citation type="submission" date="2020-11" db="EMBL/GenBank/DDBJ databases">
        <authorList>
            <person name="Tran Van P."/>
        </authorList>
    </citation>
    <scope>NUCLEOTIDE SEQUENCE</scope>
</reference>
<dbReference type="InterPro" id="IPR029021">
    <property type="entry name" value="Prot-tyrosine_phosphatase-like"/>
</dbReference>
<organism evidence="5">
    <name type="scientific">Medioppia subpectinata</name>
    <dbReference type="NCBI Taxonomy" id="1979941"/>
    <lineage>
        <taxon>Eukaryota</taxon>
        <taxon>Metazoa</taxon>
        <taxon>Ecdysozoa</taxon>
        <taxon>Arthropoda</taxon>
        <taxon>Chelicerata</taxon>
        <taxon>Arachnida</taxon>
        <taxon>Acari</taxon>
        <taxon>Acariformes</taxon>
        <taxon>Sarcoptiformes</taxon>
        <taxon>Oribatida</taxon>
        <taxon>Brachypylina</taxon>
        <taxon>Oppioidea</taxon>
        <taxon>Oppiidae</taxon>
        <taxon>Medioppia</taxon>
    </lineage>
</organism>
<sequence length="196" mass="22164">IASQDVAQDKPTLQAYEITHILNLAYGVNNCFEDDYNYKKIEILDVPETDIRTYFEECFEFIDEGRHYGNCLVHCNAGVSRSTAICTAYLMTKEKMTFTDALNAIREARPFSKPNDGFMRQLQEYNDEIRGSGGLKETNIDDAFTAKQKAEREAEKAALISGGSSVKNKLKQFGATLNAHFEQRAKYISPIKLPLK</sequence>
<feature type="domain" description="Tyrosine-protein phosphatase" evidence="3">
    <location>
        <begin position="1"/>
        <end position="131"/>
    </location>
</feature>
<dbReference type="InterPro" id="IPR000340">
    <property type="entry name" value="Dual-sp_phosphatase_cat-dom"/>
</dbReference>
<dbReference type="SMART" id="SM00404">
    <property type="entry name" value="PTPc_motif"/>
    <property type="match status" value="1"/>
</dbReference>
<evidence type="ECO:0000256" key="1">
    <source>
        <dbReference type="ARBA" id="ARBA00022801"/>
    </source>
</evidence>
<dbReference type="Proteomes" id="UP000759131">
    <property type="component" value="Unassembled WGS sequence"/>
</dbReference>
<keyword evidence="1" id="KW-0378">Hydrolase</keyword>
<dbReference type="GO" id="GO:0005737">
    <property type="term" value="C:cytoplasm"/>
    <property type="evidence" value="ECO:0007669"/>
    <property type="project" value="TreeGrafter"/>
</dbReference>
<evidence type="ECO:0000259" key="4">
    <source>
        <dbReference type="PROSITE" id="PS50056"/>
    </source>
</evidence>
<proteinExistence type="predicted"/>
<dbReference type="SMART" id="SM00195">
    <property type="entry name" value="DSPc"/>
    <property type="match status" value="1"/>
</dbReference>
<dbReference type="SUPFAM" id="SSF52799">
    <property type="entry name" value="(Phosphotyrosine protein) phosphatases II"/>
    <property type="match status" value="1"/>
</dbReference>
<feature type="non-terminal residue" evidence="5">
    <location>
        <position position="196"/>
    </location>
</feature>
<evidence type="ECO:0000313" key="6">
    <source>
        <dbReference type="Proteomes" id="UP000759131"/>
    </source>
</evidence>
<dbReference type="PROSITE" id="PS50054">
    <property type="entry name" value="TYR_PHOSPHATASE_DUAL"/>
    <property type="match status" value="1"/>
</dbReference>